<proteinExistence type="predicted"/>
<gene>
    <name evidence="2" type="ORF">BSL78_28146</name>
</gene>
<feature type="compositionally biased region" description="Polar residues" evidence="1">
    <location>
        <begin position="287"/>
        <end position="299"/>
    </location>
</feature>
<evidence type="ECO:0000313" key="2">
    <source>
        <dbReference type="EMBL" id="PIK35031.1"/>
    </source>
</evidence>
<dbReference type="STRING" id="307972.A0A2G8JH00"/>
<dbReference type="Pfam" id="PF13832">
    <property type="entry name" value="zf-HC5HC2H_2"/>
    <property type="match status" value="1"/>
</dbReference>
<feature type="compositionally biased region" description="Basic and acidic residues" evidence="1">
    <location>
        <begin position="78"/>
        <end position="97"/>
    </location>
</feature>
<keyword evidence="2" id="KW-0489">Methyltransferase</keyword>
<keyword evidence="2" id="KW-0808">Transferase</keyword>
<dbReference type="PANTHER" id="PTHR13793">
    <property type="entry name" value="PHD FINGER PROTEINS"/>
    <property type="match status" value="1"/>
</dbReference>
<feature type="compositionally biased region" description="Basic residues" evidence="1">
    <location>
        <begin position="98"/>
        <end position="112"/>
    </location>
</feature>
<accession>A0A2G8JH00</accession>
<protein>
    <submittedName>
        <fullName evidence="2">Putative lysine-specific demethylase 4C</fullName>
    </submittedName>
</protein>
<dbReference type="CDD" id="cd20392">
    <property type="entry name" value="Tudor_JMJD2_rpt2"/>
    <property type="match status" value="1"/>
</dbReference>
<dbReference type="GO" id="GO:0008168">
    <property type="term" value="F:methyltransferase activity"/>
    <property type="evidence" value="ECO:0007669"/>
    <property type="project" value="UniProtKB-KW"/>
</dbReference>
<evidence type="ECO:0000313" key="3">
    <source>
        <dbReference type="Proteomes" id="UP000230750"/>
    </source>
</evidence>
<dbReference type="Gene3D" id="3.30.40.10">
    <property type="entry name" value="Zinc/RING finger domain, C3HC4 (zinc finger)"/>
    <property type="match status" value="1"/>
</dbReference>
<keyword evidence="3" id="KW-1185">Reference proteome</keyword>
<organism evidence="2 3">
    <name type="scientific">Stichopus japonicus</name>
    <name type="common">Sea cucumber</name>
    <dbReference type="NCBI Taxonomy" id="307972"/>
    <lineage>
        <taxon>Eukaryota</taxon>
        <taxon>Metazoa</taxon>
        <taxon>Echinodermata</taxon>
        <taxon>Eleutherozoa</taxon>
        <taxon>Echinozoa</taxon>
        <taxon>Holothuroidea</taxon>
        <taxon>Aspidochirotacea</taxon>
        <taxon>Aspidochirotida</taxon>
        <taxon>Stichopodidae</taxon>
        <taxon>Apostichopus</taxon>
    </lineage>
</organism>
<dbReference type="GO" id="GO:0006357">
    <property type="term" value="P:regulation of transcription by RNA polymerase II"/>
    <property type="evidence" value="ECO:0007669"/>
    <property type="project" value="TreeGrafter"/>
</dbReference>
<feature type="compositionally biased region" description="Basic residues" evidence="1">
    <location>
        <begin position="60"/>
        <end position="77"/>
    </location>
</feature>
<feature type="region of interest" description="Disordered" evidence="1">
    <location>
        <begin position="575"/>
        <end position="596"/>
    </location>
</feature>
<dbReference type="AlphaFoldDB" id="A0A2G8JH00"/>
<feature type="region of interest" description="Disordered" evidence="1">
    <location>
        <begin position="713"/>
        <end position="740"/>
    </location>
</feature>
<feature type="compositionally biased region" description="Basic and acidic residues" evidence="1">
    <location>
        <begin position="277"/>
        <end position="286"/>
    </location>
</feature>
<name>A0A2G8JH00_STIJA</name>
<comment type="caution">
    <text evidence="2">The sequence shown here is derived from an EMBL/GenBank/DDBJ whole genome shotgun (WGS) entry which is preliminary data.</text>
</comment>
<dbReference type="InterPro" id="IPR013083">
    <property type="entry name" value="Znf_RING/FYVE/PHD"/>
</dbReference>
<sequence length="740" mass="82712">MDLSLFVFFVTHSPEKASKGKEIAKVHRRHPVHKKGINGELKVKKEAKVKKIKEDPDKIRTKRKRDKREGKRKKHRHSSESSDSKVHKSMLSKEERKQRKKLKKEKKRKHSKDKYQDCSVDKIRKIGSKSPVIKVKHVCDLSQLAEAAERVAANSGMFIPSGSNVGSSDIKVEVTAGGDAVPHHRTETAVVSNGQANNESQLGTNIESENFEKEHTYSSPSATSKRKKANPTISSSSISCNNNLSSSSTNDSIEKKEENVTQTDSKVTVEEAPGESPSKEVQKITERGSSLIPTRTNPDGTLVSNTSIKAFNSKELSKMKDWVRSMNGLWNIQPAQFAIEQVHNLSMADQKPGCCVCMIFFNEKVSIVRTLETTQFTCYHYRPTTLIGEMMTLPSPALSVTWQGPRRPKITSPMSWMCFACSSDNPTQTLATGPWAVMAGVPYSTVFPVKLLFMHLVMVKTLPLPRGLKCNRCKDEDWQAVCCLCNLRGGALKPTTTGHWAHIVCAMSITEVFLSGHQVEVTHRRDQYLPSEIKADQSEVCFLYSVFVGKCALSFHVTCAKAAGVMMEPSIRRGSLKGCPPEKESSQNTKTVDSMRLRSSENENRCSVTSTFTIIHSVKICFLKISWDRPPAAGDKVKVLWTDGVVYDGAYVKDSFIKIYDVEFQDASVVTVKREDIYRKGEEIPKKVRTKLSVASDMRHQDFYGNQVIGEKHRQVTSRYATPSAENTDQSDSSSSEMKD</sequence>
<feature type="region of interest" description="Disordered" evidence="1">
    <location>
        <begin position="16"/>
        <end position="116"/>
    </location>
</feature>
<dbReference type="InterPro" id="IPR050701">
    <property type="entry name" value="Histone_Mod_Regulator"/>
</dbReference>
<feature type="compositionally biased region" description="Polar residues" evidence="1">
    <location>
        <begin position="189"/>
        <end position="208"/>
    </location>
</feature>
<feature type="compositionally biased region" description="Low complexity" evidence="1">
    <location>
        <begin position="233"/>
        <end position="251"/>
    </location>
</feature>
<dbReference type="PANTHER" id="PTHR13793:SF148">
    <property type="entry name" value="RING_FYVE_PHD ZINC FINGER SUPERFAMILY PROTEIN"/>
    <property type="match status" value="1"/>
</dbReference>
<dbReference type="GO" id="GO:0032259">
    <property type="term" value="P:methylation"/>
    <property type="evidence" value="ECO:0007669"/>
    <property type="project" value="UniProtKB-KW"/>
</dbReference>
<dbReference type="EMBL" id="MRZV01002003">
    <property type="protein sequence ID" value="PIK35031.1"/>
    <property type="molecule type" value="Genomic_DNA"/>
</dbReference>
<dbReference type="OrthoDB" id="9547406at2759"/>
<dbReference type="Proteomes" id="UP000230750">
    <property type="component" value="Unassembled WGS sequence"/>
</dbReference>
<feature type="compositionally biased region" description="Polar residues" evidence="1">
    <location>
        <begin position="717"/>
        <end position="740"/>
    </location>
</feature>
<feature type="compositionally biased region" description="Basic and acidic residues" evidence="1">
    <location>
        <begin position="16"/>
        <end position="25"/>
    </location>
</feature>
<dbReference type="Gene3D" id="2.30.30.140">
    <property type="match status" value="1"/>
</dbReference>
<evidence type="ECO:0000256" key="1">
    <source>
        <dbReference type="SAM" id="MobiDB-lite"/>
    </source>
</evidence>
<feature type="region of interest" description="Disordered" evidence="1">
    <location>
        <begin position="187"/>
        <end position="299"/>
    </location>
</feature>
<dbReference type="SUPFAM" id="SSF63748">
    <property type="entry name" value="Tudor/PWWP/MBT"/>
    <property type="match status" value="1"/>
</dbReference>
<feature type="compositionally biased region" description="Basic residues" evidence="1">
    <location>
        <begin position="26"/>
        <end position="36"/>
    </location>
</feature>
<reference evidence="2 3" key="1">
    <citation type="journal article" date="2017" name="PLoS Biol.">
        <title>The sea cucumber genome provides insights into morphological evolution and visceral regeneration.</title>
        <authorList>
            <person name="Zhang X."/>
            <person name="Sun L."/>
            <person name="Yuan J."/>
            <person name="Sun Y."/>
            <person name="Gao Y."/>
            <person name="Zhang L."/>
            <person name="Li S."/>
            <person name="Dai H."/>
            <person name="Hamel J.F."/>
            <person name="Liu C."/>
            <person name="Yu Y."/>
            <person name="Liu S."/>
            <person name="Lin W."/>
            <person name="Guo K."/>
            <person name="Jin S."/>
            <person name="Xu P."/>
            <person name="Storey K.B."/>
            <person name="Huan P."/>
            <person name="Zhang T."/>
            <person name="Zhou Y."/>
            <person name="Zhang J."/>
            <person name="Lin C."/>
            <person name="Li X."/>
            <person name="Xing L."/>
            <person name="Huo D."/>
            <person name="Sun M."/>
            <person name="Wang L."/>
            <person name="Mercier A."/>
            <person name="Li F."/>
            <person name="Yang H."/>
            <person name="Xiang J."/>
        </authorList>
    </citation>
    <scope>NUCLEOTIDE SEQUENCE [LARGE SCALE GENOMIC DNA]</scope>
    <source>
        <strain evidence="2">Shaxun</strain>
        <tissue evidence="2">Muscle</tissue>
    </source>
</reference>